<proteinExistence type="predicted"/>
<dbReference type="OrthoDB" id="341858at2"/>
<dbReference type="Gene3D" id="3.40.630.30">
    <property type="match status" value="1"/>
</dbReference>
<dbReference type="RefSeq" id="WP_114509771.1">
    <property type="nucleotide sequence ID" value="NZ_QPMK01000003.1"/>
</dbReference>
<keyword evidence="2" id="KW-0808">Transferase</keyword>
<keyword evidence="3" id="KW-1185">Reference proteome</keyword>
<evidence type="ECO:0000313" key="3">
    <source>
        <dbReference type="Proteomes" id="UP000253977"/>
    </source>
</evidence>
<dbReference type="Pfam" id="PF13480">
    <property type="entry name" value="Acetyltransf_6"/>
    <property type="match status" value="1"/>
</dbReference>
<accession>A0A369TQ67</accession>
<protein>
    <submittedName>
        <fullName evidence="2">GNAT family N-acetyltransferase</fullName>
    </submittedName>
</protein>
<dbReference type="EMBL" id="QPMK01000003">
    <property type="protein sequence ID" value="RDD67022.1"/>
    <property type="molecule type" value="Genomic_DNA"/>
</dbReference>
<dbReference type="PANTHER" id="PTHR36174:SF1">
    <property type="entry name" value="LIPID II:GLYCINE GLYCYLTRANSFERASE"/>
    <property type="match status" value="1"/>
</dbReference>
<reference evidence="2 3" key="1">
    <citation type="submission" date="2018-07" db="EMBL/GenBank/DDBJ databases">
        <title>Thalassococcus profundi sp. nov., a marine bacterium isolated from deep seawater of Okinawa Trough.</title>
        <authorList>
            <person name="Yu M."/>
        </authorList>
    </citation>
    <scope>NUCLEOTIDE SEQUENCE [LARGE SCALE GENOMIC DNA]</scope>
    <source>
        <strain evidence="2 3">WRAS1</strain>
    </source>
</reference>
<sequence length="293" mass="31800">MSAASPPPRPLPQSPEYARLLHHLRVEAQWRDLPGGRCLVQSRRFGPLGHVSLISRGPVTAAPQAALDGLRALAATCPGPLVVNAPALDADGLRDAGFWPLLTPATVGLVRLGAQPQMRARLKAKWRNRLRRAEAAGLQVTLRPLPDRHWLLEAEARQQKARRYRGAPPDLWTVYNRVNPGQALVVEAQRGSEPLAAGLFLLHNTTATYQISVTLPEGRAASAMTLILWQAMTALAARGMHWLDLGTLDTVHAPGLAHFKLGTGAQAKTLGGTWLHLPWLAPVARRLPTALCH</sequence>
<evidence type="ECO:0000259" key="1">
    <source>
        <dbReference type="Pfam" id="PF13480"/>
    </source>
</evidence>
<comment type="caution">
    <text evidence="2">The sequence shown here is derived from an EMBL/GenBank/DDBJ whole genome shotgun (WGS) entry which is preliminary data.</text>
</comment>
<organism evidence="2 3">
    <name type="scientific">Thalassococcus profundi</name>
    <dbReference type="NCBI Taxonomy" id="2282382"/>
    <lineage>
        <taxon>Bacteria</taxon>
        <taxon>Pseudomonadati</taxon>
        <taxon>Pseudomonadota</taxon>
        <taxon>Alphaproteobacteria</taxon>
        <taxon>Rhodobacterales</taxon>
        <taxon>Roseobacteraceae</taxon>
        <taxon>Thalassococcus</taxon>
    </lineage>
</organism>
<name>A0A369TQ67_9RHOB</name>
<feature type="domain" description="BioF2-like acetyltransferase" evidence="1">
    <location>
        <begin position="123"/>
        <end position="249"/>
    </location>
</feature>
<dbReference type="InterPro" id="IPR050644">
    <property type="entry name" value="PG_Glycine_Bridge_Synth"/>
</dbReference>
<evidence type="ECO:0000313" key="2">
    <source>
        <dbReference type="EMBL" id="RDD67022.1"/>
    </source>
</evidence>
<dbReference type="SUPFAM" id="SSF55729">
    <property type="entry name" value="Acyl-CoA N-acyltransferases (Nat)"/>
    <property type="match status" value="1"/>
</dbReference>
<dbReference type="GO" id="GO:0016740">
    <property type="term" value="F:transferase activity"/>
    <property type="evidence" value="ECO:0007669"/>
    <property type="project" value="UniProtKB-KW"/>
</dbReference>
<dbReference type="Proteomes" id="UP000253977">
    <property type="component" value="Unassembled WGS sequence"/>
</dbReference>
<dbReference type="AlphaFoldDB" id="A0A369TQ67"/>
<dbReference type="InterPro" id="IPR038740">
    <property type="entry name" value="BioF2-like_GNAT_dom"/>
</dbReference>
<dbReference type="InterPro" id="IPR016181">
    <property type="entry name" value="Acyl_CoA_acyltransferase"/>
</dbReference>
<gene>
    <name evidence="2" type="ORF">DU478_04560</name>
</gene>
<dbReference type="PANTHER" id="PTHR36174">
    <property type="entry name" value="LIPID II:GLYCINE GLYCYLTRANSFERASE"/>
    <property type="match status" value="1"/>
</dbReference>